<dbReference type="Ensembl" id="ENSSGRT00000025886.1">
    <property type="protein sequence ID" value="ENSSGRP00000024007.1"/>
    <property type="gene ID" value="ENSSGRG00000014144.1"/>
</dbReference>
<dbReference type="InParanoid" id="A0A672LHN2"/>
<protein>
    <submittedName>
        <fullName evidence="2">Uncharacterized protein</fullName>
    </submittedName>
</protein>
<evidence type="ECO:0000256" key="1">
    <source>
        <dbReference type="SAM" id="MobiDB-lite"/>
    </source>
</evidence>
<evidence type="ECO:0000313" key="3">
    <source>
        <dbReference type="Proteomes" id="UP000472262"/>
    </source>
</evidence>
<evidence type="ECO:0000313" key="2">
    <source>
        <dbReference type="Ensembl" id="ENSSGRP00000024007.1"/>
    </source>
</evidence>
<dbReference type="Proteomes" id="UP000472262">
    <property type="component" value="Unassembled WGS sequence"/>
</dbReference>
<accession>A0A672LHN2</accession>
<dbReference type="OMA" id="TQTTMGF"/>
<reference evidence="2" key="2">
    <citation type="submission" date="2025-09" db="UniProtKB">
        <authorList>
            <consortium name="Ensembl"/>
        </authorList>
    </citation>
    <scope>IDENTIFICATION</scope>
</reference>
<reference evidence="2" key="1">
    <citation type="submission" date="2025-08" db="UniProtKB">
        <authorList>
            <consortium name="Ensembl"/>
        </authorList>
    </citation>
    <scope>IDENTIFICATION</scope>
</reference>
<sequence length="257" mass="27847">MPGSNTGHLTQTTMGLTGQLFCVHPPTLVSVTLGNTDNVNHLILTKDINDGNGLLKLLSGPVNLISDGAAVQLDLHQVGLLLSVGQQAHLQKAGWLVKLHLKENLLLALFILPPLAVLCKGLLLGLVPEHVLIEATLALITNVLRKDGLERAQATRGHDISNNTHYNHGRSLHNGHPGSVDLTDDVGHASLVSKESRQVNRFAGIIFRETLHLATMAFAPLAGQEAQRAVAWGRKLTVRLHRKITGLIYITSVHRYN</sequence>
<name>A0A672LHN2_SINGR</name>
<dbReference type="AlphaFoldDB" id="A0A672LHN2"/>
<organism evidence="2 3">
    <name type="scientific">Sinocyclocheilus grahami</name>
    <name type="common">Dianchi golden-line fish</name>
    <name type="synonym">Barbus grahami</name>
    <dbReference type="NCBI Taxonomy" id="75366"/>
    <lineage>
        <taxon>Eukaryota</taxon>
        <taxon>Metazoa</taxon>
        <taxon>Chordata</taxon>
        <taxon>Craniata</taxon>
        <taxon>Vertebrata</taxon>
        <taxon>Euteleostomi</taxon>
        <taxon>Actinopterygii</taxon>
        <taxon>Neopterygii</taxon>
        <taxon>Teleostei</taxon>
        <taxon>Ostariophysi</taxon>
        <taxon>Cypriniformes</taxon>
        <taxon>Cyprinidae</taxon>
        <taxon>Cyprininae</taxon>
        <taxon>Sinocyclocheilus</taxon>
    </lineage>
</organism>
<feature type="region of interest" description="Disordered" evidence="1">
    <location>
        <begin position="156"/>
        <end position="179"/>
    </location>
</feature>
<keyword evidence="3" id="KW-1185">Reference proteome</keyword>
<proteinExistence type="predicted"/>